<reference evidence="1" key="1">
    <citation type="submission" date="2022-03" db="EMBL/GenBank/DDBJ databases">
        <title>Sea Food Isolates.</title>
        <authorList>
            <person name="Li c."/>
        </authorList>
    </citation>
    <scope>NUCLEOTIDE SEQUENCE</scope>
    <source>
        <strain evidence="1">19NY03SH02</strain>
    </source>
</reference>
<dbReference type="AlphaFoldDB" id="A0AAU6V537"/>
<gene>
    <name evidence="1" type="ORF">MRN14_01920</name>
</gene>
<accession>A0AAU6V537</accession>
<organism evidence="1">
    <name type="scientific">bacterium 19NY03SH02</name>
    <dbReference type="NCBI Taxonomy" id="2920631"/>
    <lineage>
        <taxon>Bacteria</taxon>
    </lineage>
</organism>
<name>A0AAU6V537_UNCXX</name>
<dbReference type="EMBL" id="CP095354">
    <property type="protein sequence ID" value="XAG81394.1"/>
    <property type="molecule type" value="Genomic_DNA"/>
</dbReference>
<evidence type="ECO:0000313" key="1">
    <source>
        <dbReference type="EMBL" id="XAG81394.1"/>
    </source>
</evidence>
<protein>
    <submittedName>
        <fullName evidence="1">Uncharacterized protein</fullName>
    </submittedName>
</protein>
<sequence>MDFRTYRELALTAEPGWGIAFLKQNKYEVYHQTLYWLMDAGFPVPLRELRIERLAGCDIICCRILPSRLERFLEKQEIALYKSDKEARWVLPNPISAPQYRRWQASVLLNSLKCL</sequence>
<proteinExistence type="predicted"/>